<evidence type="ECO:0000313" key="1">
    <source>
        <dbReference type="EMBL" id="AQG81419.1"/>
    </source>
</evidence>
<gene>
    <name evidence="1" type="ORF">AWR27_20115</name>
</gene>
<proteinExistence type="predicted"/>
<reference evidence="1 2" key="1">
    <citation type="submission" date="2016-01" db="EMBL/GenBank/DDBJ databases">
        <authorList>
            <person name="Oliw E.H."/>
        </authorList>
    </citation>
    <scope>NUCLEOTIDE SEQUENCE [LARGE SCALE GENOMIC DNA]</scope>
    <source>
        <strain evidence="1 2">DY10</strain>
    </source>
</reference>
<dbReference type="AlphaFoldDB" id="A0A1P9X1B3"/>
<organism evidence="1 2">
    <name type="scientific">Spirosoma montaniterrae</name>
    <dbReference type="NCBI Taxonomy" id="1178516"/>
    <lineage>
        <taxon>Bacteria</taxon>
        <taxon>Pseudomonadati</taxon>
        <taxon>Bacteroidota</taxon>
        <taxon>Cytophagia</taxon>
        <taxon>Cytophagales</taxon>
        <taxon>Cytophagaceae</taxon>
        <taxon>Spirosoma</taxon>
    </lineage>
</organism>
<accession>A0A1P9X1B3</accession>
<dbReference type="RefSeq" id="WP_077132880.1">
    <property type="nucleotide sequence ID" value="NZ_CP014263.1"/>
</dbReference>
<keyword evidence="2" id="KW-1185">Reference proteome</keyword>
<name>A0A1P9X1B3_9BACT</name>
<evidence type="ECO:0000313" key="2">
    <source>
        <dbReference type="Proteomes" id="UP000187941"/>
    </source>
</evidence>
<dbReference type="KEGG" id="smon:AWR27_20115"/>
<sequence>MDSFSKPIPGIYNYCDAWCARCLFTNRCRSFQIQQEAGLVKAATNSPDLVQQLTDALTLTKQYVEKLNQTNRLIGPDTPTEPQTLALEEKALLPVVDIRRHPLAKLANVYLKQSGRWLSAEKDLLTNAGQEQRWRVELGLQTEEDAMPVLRALKDAWDVIGWYRTLIPVKLLSALRFLTEPATDEHLNDYHLGKAKLVLVSIDRSLMAWETLLTHFPDKTDDVLDLLALLCHLRRDIETLFPNARAFRRPGLD</sequence>
<protein>
    <submittedName>
        <fullName evidence="1">Uncharacterized protein</fullName>
    </submittedName>
</protein>
<dbReference type="OrthoDB" id="1114593at2"/>
<dbReference type="Proteomes" id="UP000187941">
    <property type="component" value="Chromosome"/>
</dbReference>
<dbReference type="EMBL" id="CP014263">
    <property type="protein sequence ID" value="AQG81419.1"/>
    <property type="molecule type" value="Genomic_DNA"/>
</dbReference>